<dbReference type="AlphaFoldDB" id="A0A5E7KKS2"/>
<dbReference type="EMBL" id="CABVII010000011">
    <property type="protein sequence ID" value="VVP01516.1"/>
    <property type="molecule type" value="Genomic_DNA"/>
</dbReference>
<proteinExistence type="predicted"/>
<reference evidence="1 2" key="1">
    <citation type="submission" date="2019-09" db="EMBL/GenBank/DDBJ databases">
        <authorList>
            <person name="Chandra G."/>
            <person name="Truman W A."/>
        </authorList>
    </citation>
    <scope>NUCLEOTIDE SEQUENCE [LARGE SCALE GENOMIC DNA]</scope>
    <source>
        <strain evidence="1">PS862</strain>
    </source>
</reference>
<dbReference type="Pfam" id="PF10109">
    <property type="entry name" value="Phage_TAC_7"/>
    <property type="match status" value="1"/>
</dbReference>
<dbReference type="RefSeq" id="WP_224790690.1">
    <property type="nucleotide sequence ID" value="NZ_CABVII010000011.1"/>
</dbReference>
<name>A0A5E7KKS2_PSEFL</name>
<dbReference type="InterPro" id="IPR019289">
    <property type="entry name" value="Phage_tail_E/E"/>
</dbReference>
<evidence type="ECO:0000313" key="1">
    <source>
        <dbReference type="EMBL" id="VVP01516.1"/>
    </source>
</evidence>
<evidence type="ECO:0008006" key="3">
    <source>
        <dbReference type="Google" id="ProtNLM"/>
    </source>
</evidence>
<gene>
    <name evidence="1" type="ORF">PS862_02872</name>
</gene>
<sequence length="104" mass="11591">MTTKALPSWMEITEEGVSIKLTKPSELNQVKVDRLHLRSPTVRELRAATAQSGGDAEKREVILLASLAEVGQGDLEGLAVVNYNRVQAGYFRLVEDDEPYKYND</sequence>
<accession>A0A5E7KKS2</accession>
<protein>
    <recommendedName>
        <fullName evidence="3">Phage tail assembly protein</fullName>
    </recommendedName>
</protein>
<organism evidence="1 2">
    <name type="scientific">Pseudomonas fluorescens</name>
    <dbReference type="NCBI Taxonomy" id="294"/>
    <lineage>
        <taxon>Bacteria</taxon>
        <taxon>Pseudomonadati</taxon>
        <taxon>Pseudomonadota</taxon>
        <taxon>Gammaproteobacteria</taxon>
        <taxon>Pseudomonadales</taxon>
        <taxon>Pseudomonadaceae</taxon>
        <taxon>Pseudomonas</taxon>
    </lineage>
</organism>
<evidence type="ECO:0000313" key="2">
    <source>
        <dbReference type="Proteomes" id="UP000385207"/>
    </source>
</evidence>
<dbReference type="Proteomes" id="UP000385207">
    <property type="component" value="Unassembled WGS sequence"/>
</dbReference>